<evidence type="ECO:0000256" key="1">
    <source>
        <dbReference type="SAM" id="MobiDB-lite"/>
    </source>
</evidence>
<sequence>MGGSLPDGGWVRSSRSGSGGDNCVEVRLGRELVGVRDSKNRHGGALLVGSARWRVFVSGVRAGRFDLAE</sequence>
<evidence type="ECO:0000259" key="2">
    <source>
        <dbReference type="Pfam" id="PF04149"/>
    </source>
</evidence>
<feature type="domain" description="DUF397" evidence="2">
    <location>
        <begin position="9"/>
        <end position="61"/>
    </location>
</feature>
<evidence type="ECO:0000313" key="3">
    <source>
        <dbReference type="EMBL" id="MCP2168206.1"/>
    </source>
</evidence>
<reference evidence="3" key="1">
    <citation type="submission" date="2022-06" db="EMBL/GenBank/DDBJ databases">
        <title>Genomic Encyclopedia of Archaeal and Bacterial Type Strains, Phase II (KMG-II): from individual species to whole genera.</title>
        <authorList>
            <person name="Goeker M."/>
        </authorList>
    </citation>
    <scope>NUCLEOTIDE SEQUENCE</scope>
    <source>
        <strain evidence="3">DSM 43935</strain>
    </source>
</reference>
<name>A0AAE3GHA1_9PSEU</name>
<organism evidence="3 4">
    <name type="scientific">Goodfellowiella coeruleoviolacea</name>
    <dbReference type="NCBI Taxonomy" id="334858"/>
    <lineage>
        <taxon>Bacteria</taxon>
        <taxon>Bacillati</taxon>
        <taxon>Actinomycetota</taxon>
        <taxon>Actinomycetes</taxon>
        <taxon>Pseudonocardiales</taxon>
        <taxon>Pseudonocardiaceae</taxon>
        <taxon>Goodfellowiella</taxon>
    </lineage>
</organism>
<dbReference type="RefSeq" id="WP_253775856.1">
    <property type="nucleotide sequence ID" value="NZ_JAMTCK010000013.1"/>
</dbReference>
<dbReference type="Pfam" id="PF04149">
    <property type="entry name" value="DUF397"/>
    <property type="match status" value="1"/>
</dbReference>
<comment type="caution">
    <text evidence="3">The sequence shown here is derived from an EMBL/GenBank/DDBJ whole genome shotgun (WGS) entry which is preliminary data.</text>
</comment>
<dbReference type="Proteomes" id="UP001206128">
    <property type="component" value="Unassembled WGS sequence"/>
</dbReference>
<gene>
    <name evidence="3" type="ORF">LX83_005084</name>
</gene>
<feature type="region of interest" description="Disordered" evidence="1">
    <location>
        <begin position="1"/>
        <end position="22"/>
    </location>
</feature>
<protein>
    <recommendedName>
        <fullName evidence="2">DUF397 domain-containing protein</fullName>
    </recommendedName>
</protein>
<dbReference type="EMBL" id="JAMTCK010000013">
    <property type="protein sequence ID" value="MCP2168206.1"/>
    <property type="molecule type" value="Genomic_DNA"/>
</dbReference>
<keyword evidence="4" id="KW-1185">Reference proteome</keyword>
<dbReference type="InterPro" id="IPR007278">
    <property type="entry name" value="DUF397"/>
</dbReference>
<accession>A0AAE3GHA1</accession>
<dbReference type="AlphaFoldDB" id="A0AAE3GHA1"/>
<evidence type="ECO:0000313" key="4">
    <source>
        <dbReference type="Proteomes" id="UP001206128"/>
    </source>
</evidence>
<proteinExistence type="predicted"/>